<keyword evidence="1" id="KW-0472">Membrane</keyword>
<dbReference type="EMBL" id="VDES01000006">
    <property type="protein sequence ID" value="MBA1376202.1"/>
    <property type="molecule type" value="Genomic_DNA"/>
</dbReference>
<keyword evidence="1" id="KW-0812">Transmembrane</keyword>
<name>A0A7V8RGW6_9SPHN</name>
<evidence type="ECO:0000313" key="2">
    <source>
        <dbReference type="EMBL" id="MBA1376202.1"/>
    </source>
</evidence>
<protein>
    <submittedName>
        <fullName evidence="2">Uncharacterized protein</fullName>
    </submittedName>
</protein>
<proteinExistence type="predicted"/>
<comment type="caution">
    <text evidence="2">The sequence shown here is derived from an EMBL/GenBank/DDBJ whole genome shotgun (WGS) entry which is preliminary data.</text>
</comment>
<organism evidence="2 3">
    <name type="scientific">Sphingomonas ursincola</name>
    <dbReference type="NCBI Taxonomy" id="56361"/>
    <lineage>
        <taxon>Bacteria</taxon>
        <taxon>Pseudomonadati</taxon>
        <taxon>Pseudomonadota</taxon>
        <taxon>Alphaproteobacteria</taxon>
        <taxon>Sphingomonadales</taxon>
        <taxon>Sphingomonadaceae</taxon>
        <taxon>Sphingomonas</taxon>
    </lineage>
</organism>
<keyword evidence="3" id="KW-1185">Reference proteome</keyword>
<sequence length="82" mass="9490">MSREQKRKPISNNQPLDFKYKSAVFTPSFRKNLDYFELIITDNPLVGKFFAKDPPIILASLFAAILMAFFMALTIVLHWLIP</sequence>
<dbReference type="AlphaFoldDB" id="A0A7V8RGW6"/>
<gene>
    <name evidence="2" type="ORF">FG486_17810</name>
</gene>
<keyword evidence="1" id="KW-1133">Transmembrane helix</keyword>
<accession>A0A7V8RGW6</accession>
<evidence type="ECO:0000256" key="1">
    <source>
        <dbReference type="SAM" id="Phobius"/>
    </source>
</evidence>
<dbReference type="Proteomes" id="UP000589292">
    <property type="component" value="Unassembled WGS sequence"/>
</dbReference>
<evidence type="ECO:0000313" key="3">
    <source>
        <dbReference type="Proteomes" id="UP000589292"/>
    </source>
</evidence>
<reference evidence="2 3" key="1">
    <citation type="journal article" date="1994" name="Int. J. Syst. Bacteriol.">
        <title>Phylogenetic positions of novel aerobic, bacteriochlorophyll a-containing bacteria and description of Roseococcus thiosulfatophilus gen. nov., sp. nov., Erythromicrobium ramosum gen. nov., sp. nov., and Erythrobacter litoralis sp. nov.</title>
        <authorList>
            <person name="Yurkov V."/>
            <person name="Stackebrandt E."/>
            <person name="Holmes A."/>
            <person name="Fuerst J.A."/>
            <person name="Hugenholtz P."/>
            <person name="Golecki J."/>
            <person name="Gad'on N."/>
            <person name="Gorlenko V.M."/>
            <person name="Kompantseva E.I."/>
            <person name="Drews G."/>
        </authorList>
    </citation>
    <scope>NUCLEOTIDE SEQUENCE [LARGE SCALE GENOMIC DNA]</scope>
    <source>
        <strain evidence="2 3">KR-99</strain>
    </source>
</reference>
<feature type="transmembrane region" description="Helical" evidence="1">
    <location>
        <begin position="56"/>
        <end position="81"/>
    </location>
</feature>
<dbReference type="RefSeq" id="WP_181268566.1">
    <property type="nucleotide sequence ID" value="NZ_BAAAGB010000001.1"/>
</dbReference>